<evidence type="ECO:0000256" key="1">
    <source>
        <dbReference type="SAM" id="MobiDB-lite"/>
    </source>
</evidence>
<dbReference type="Proteomes" id="UP001273589">
    <property type="component" value="Unassembled WGS sequence"/>
</dbReference>
<organism evidence="2 3">
    <name type="scientific">Streptomyces europaeiscabiei</name>
    <dbReference type="NCBI Taxonomy" id="146819"/>
    <lineage>
        <taxon>Bacteria</taxon>
        <taxon>Bacillati</taxon>
        <taxon>Actinomycetota</taxon>
        <taxon>Actinomycetes</taxon>
        <taxon>Kitasatosporales</taxon>
        <taxon>Streptomycetaceae</taxon>
        <taxon>Streptomyces</taxon>
    </lineage>
</organism>
<gene>
    <name evidence="2" type="ORF">PV367_23305</name>
</gene>
<evidence type="ECO:0000313" key="2">
    <source>
        <dbReference type="EMBL" id="MDX3132644.1"/>
    </source>
</evidence>
<dbReference type="EMBL" id="JARAWN010000153">
    <property type="protein sequence ID" value="MDX3132644.1"/>
    <property type="molecule type" value="Genomic_DNA"/>
</dbReference>
<proteinExistence type="predicted"/>
<name>A0AAJ2UN79_9ACTN</name>
<dbReference type="AlphaFoldDB" id="A0AAJ2UN79"/>
<feature type="region of interest" description="Disordered" evidence="1">
    <location>
        <begin position="1"/>
        <end position="28"/>
    </location>
</feature>
<dbReference type="Pfam" id="PF07592">
    <property type="entry name" value="DDE_Tnp_ISAZ013"/>
    <property type="match status" value="1"/>
</dbReference>
<reference evidence="2" key="1">
    <citation type="journal article" date="2023" name="Microb. Genom.">
        <title>Mesoterricola silvestris gen. nov., sp. nov., Mesoterricola sediminis sp. nov., Geothrix oryzae sp. nov., Geothrix edaphica sp. nov., Geothrix rubra sp. nov., and Geothrix limicola sp. nov., six novel members of Acidobacteriota isolated from soils.</title>
        <authorList>
            <person name="Weisberg A.J."/>
            <person name="Pearce E."/>
            <person name="Kramer C.G."/>
            <person name="Chang J.H."/>
            <person name="Clarke C.R."/>
        </authorList>
    </citation>
    <scope>NUCLEOTIDE SEQUENCE</scope>
    <source>
        <strain evidence="2">ND06-05F</strain>
    </source>
</reference>
<evidence type="ECO:0000313" key="3">
    <source>
        <dbReference type="Proteomes" id="UP001273589"/>
    </source>
</evidence>
<protein>
    <submittedName>
        <fullName evidence="2">Uncharacterized protein</fullName>
    </submittedName>
</protein>
<comment type="caution">
    <text evidence="2">The sequence shown here is derived from an EMBL/GenBank/DDBJ whole genome shotgun (WGS) entry which is preliminary data.</text>
</comment>
<dbReference type="InterPro" id="IPR011518">
    <property type="entry name" value="Transposase_36"/>
</dbReference>
<sequence length="76" mass="8051">MYDSDTAPTDSPLQHDQPEDHPTRSTNVTAPIEAVLAAKAIPYGIYDMVANSGWVTIGTDHRTAAFAVFGGECCGP</sequence>
<accession>A0AAJ2UN79</accession>
<feature type="compositionally biased region" description="Polar residues" evidence="1">
    <location>
        <begin position="1"/>
        <end position="14"/>
    </location>
</feature>